<keyword evidence="1" id="KW-0328">Glycosyltransferase</keyword>
<gene>
    <name evidence="1" type="primary">PMT2_3</name>
    <name evidence="1" type="ORF">EV182_003437</name>
</gene>
<keyword evidence="1" id="KW-0808">Transferase</keyword>
<evidence type="ECO:0000313" key="2">
    <source>
        <dbReference type="Proteomes" id="UP001145114"/>
    </source>
</evidence>
<accession>A0ACC1HDE4</accession>
<protein>
    <submittedName>
        <fullName evidence="1">Protein O-mannosyltransferase 2</fullName>
        <ecNumber evidence="1">2.4.1.109</ecNumber>
    </submittedName>
</protein>
<dbReference type="Proteomes" id="UP001145114">
    <property type="component" value="Unassembled WGS sequence"/>
</dbReference>
<sequence length="689" mass="76830">MSIFGENSLRNRGGAQSSAKGQEAEGDASATQDASSLDTRSALPLFGDCEAHLQYSTAYKEKLQAKARSTRKDWIITGILTVLSAFTRLYRIGFSKYVVWDEAHFGKFGGYYIKHTFYHDVHPPLAKMLVALSEFLVGFDGEFTFESASEYPENVNYVFMRIFNAAFGIALVPFAYHTMRHLGCSRVTAAVAALFVCFDNAICTISRFILLDAMLLCFTAATGMCLAALHKHRNEPFSREWWKWLALCGVSIGLVVSSKWVGFLAMSMVGLYTLHDLYAKLGDRKVSSSVYLKHWVSRAVLLIAVPLAIYMLCFKIHFALLYKSGSGDSQMSSAFQARLEGSGLGDQPLDVAYGSVVTIRSAKSGVGLLHSHPHAYPEGSKQQQVTGYGHKDGNNDWVVHRAHSEGAGNYLAGPVELVKDGDIVRLVHQTTGCNLHSHNVKAPLTATSLEVSGYGNYTMYPDPNDHWKTELVSNNAKANPGAHLRAITTTFRLRHVSTGCYLRASGMHLPDWAWKQSEVVCDRGDPSKDVGTLWNIEGHVNGRLPKAKPSDFETGFLSDFWRLNVAMGVTNNALVPDPDKIDMLASAPTDWPLNRLGLRMCGWGDENVKYFLIGNPVTWWGSTLVAALFPLQALYYVIRSRRKLHDFDSQHSRDYYYYGGTILWLGWALHYLPFFLMGRVTYLHHYFPA</sequence>
<name>A0ACC1HDE4_9FUNG</name>
<proteinExistence type="predicted"/>
<organism evidence="1 2">
    <name type="scientific">Spiromyces aspiralis</name>
    <dbReference type="NCBI Taxonomy" id="68401"/>
    <lineage>
        <taxon>Eukaryota</taxon>
        <taxon>Fungi</taxon>
        <taxon>Fungi incertae sedis</taxon>
        <taxon>Zoopagomycota</taxon>
        <taxon>Kickxellomycotina</taxon>
        <taxon>Kickxellomycetes</taxon>
        <taxon>Kickxellales</taxon>
        <taxon>Kickxellaceae</taxon>
        <taxon>Spiromyces</taxon>
    </lineage>
</organism>
<keyword evidence="2" id="KW-1185">Reference proteome</keyword>
<dbReference type="EC" id="2.4.1.109" evidence="1"/>
<feature type="non-terminal residue" evidence="1">
    <location>
        <position position="689"/>
    </location>
</feature>
<comment type="caution">
    <text evidence="1">The sequence shown here is derived from an EMBL/GenBank/DDBJ whole genome shotgun (WGS) entry which is preliminary data.</text>
</comment>
<evidence type="ECO:0000313" key="1">
    <source>
        <dbReference type="EMBL" id="KAJ1674361.1"/>
    </source>
</evidence>
<reference evidence="1" key="1">
    <citation type="submission" date="2022-06" db="EMBL/GenBank/DDBJ databases">
        <title>Phylogenomic reconstructions and comparative analyses of Kickxellomycotina fungi.</title>
        <authorList>
            <person name="Reynolds N.K."/>
            <person name="Stajich J.E."/>
            <person name="Barry K."/>
            <person name="Grigoriev I.V."/>
            <person name="Crous P."/>
            <person name="Smith M.E."/>
        </authorList>
    </citation>
    <scope>NUCLEOTIDE SEQUENCE</scope>
    <source>
        <strain evidence="1">RSA 2271</strain>
    </source>
</reference>
<dbReference type="EMBL" id="JAMZIH010006034">
    <property type="protein sequence ID" value="KAJ1674361.1"/>
    <property type="molecule type" value="Genomic_DNA"/>
</dbReference>